<gene>
    <name evidence="10" type="ORF">H4R34_000286</name>
</gene>
<dbReference type="GO" id="GO:0008270">
    <property type="term" value="F:zinc ion binding"/>
    <property type="evidence" value="ECO:0007669"/>
    <property type="project" value="UniProtKB-KW"/>
</dbReference>
<name>A0A9W8BC61_9FUNG</name>
<evidence type="ECO:0000256" key="8">
    <source>
        <dbReference type="SAM" id="MobiDB-lite"/>
    </source>
</evidence>
<evidence type="ECO:0000256" key="1">
    <source>
        <dbReference type="ARBA" id="ARBA00004123"/>
    </source>
</evidence>
<dbReference type="SMART" id="SM00355">
    <property type="entry name" value="ZnF_C2H2"/>
    <property type="match status" value="3"/>
</dbReference>
<accession>A0A9W8BC61</accession>
<feature type="region of interest" description="Disordered" evidence="8">
    <location>
        <begin position="136"/>
        <end position="224"/>
    </location>
</feature>
<feature type="compositionally biased region" description="Low complexity" evidence="8">
    <location>
        <begin position="21"/>
        <end position="30"/>
    </location>
</feature>
<dbReference type="AlphaFoldDB" id="A0A9W8BC61"/>
<evidence type="ECO:0000256" key="6">
    <source>
        <dbReference type="ARBA" id="ARBA00023242"/>
    </source>
</evidence>
<keyword evidence="11" id="KW-1185">Reference proteome</keyword>
<evidence type="ECO:0000259" key="9">
    <source>
        <dbReference type="PROSITE" id="PS50157"/>
    </source>
</evidence>
<keyword evidence="4 7" id="KW-0863">Zinc-finger</keyword>
<dbReference type="Proteomes" id="UP001151582">
    <property type="component" value="Unassembled WGS sequence"/>
</dbReference>
<evidence type="ECO:0000256" key="4">
    <source>
        <dbReference type="ARBA" id="ARBA00022771"/>
    </source>
</evidence>
<dbReference type="PROSITE" id="PS00028">
    <property type="entry name" value="ZINC_FINGER_C2H2_1"/>
    <property type="match status" value="2"/>
</dbReference>
<dbReference type="Gene3D" id="3.30.160.60">
    <property type="entry name" value="Classic Zinc Finger"/>
    <property type="match status" value="3"/>
</dbReference>
<dbReference type="GO" id="GO:0005634">
    <property type="term" value="C:nucleus"/>
    <property type="evidence" value="ECO:0007669"/>
    <property type="project" value="UniProtKB-SubCell"/>
</dbReference>
<feature type="domain" description="C2H2-type" evidence="9">
    <location>
        <begin position="114"/>
        <end position="143"/>
    </location>
</feature>
<dbReference type="PANTHER" id="PTHR45718:SF4">
    <property type="entry name" value="TRANSCRIPTIONAL ACTIVATOR CUBITUS INTERRUPTUS"/>
    <property type="match status" value="1"/>
</dbReference>
<evidence type="ECO:0000256" key="5">
    <source>
        <dbReference type="ARBA" id="ARBA00022833"/>
    </source>
</evidence>
<dbReference type="GO" id="GO:0000978">
    <property type="term" value="F:RNA polymerase II cis-regulatory region sequence-specific DNA binding"/>
    <property type="evidence" value="ECO:0007669"/>
    <property type="project" value="TreeGrafter"/>
</dbReference>
<keyword evidence="5" id="KW-0862">Zinc</keyword>
<evidence type="ECO:0000313" key="11">
    <source>
        <dbReference type="Proteomes" id="UP001151582"/>
    </source>
</evidence>
<evidence type="ECO:0000256" key="2">
    <source>
        <dbReference type="ARBA" id="ARBA00022723"/>
    </source>
</evidence>
<evidence type="ECO:0000256" key="7">
    <source>
        <dbReference type="PROSITE-ProRule" id="PRU00042"/>
    </source>
</evidence>
<dbReference type="PANTHER" id="PTHR45718">
    <property type="entry name" value="TRANSCRIPTIONAL ACTIVATOR CUBITUS INTERRUPTUS"/>
    <property type="match status" value="1"/>
</dbReference>
<protein>
    <recommendedName>
        <fullName evidence="9">C2H2-type domain-containing protein</fullName>
    </recommendedName>
</protein>
<dbReference type="GO" id="GO:0000981">
    <property type="term" value="F:DNA-binding transcription factor activity, RNA polymerase II-specific"/>
    <property type="evidence" value="ECO:0007669"/>
    <property type="project" value="TreeGrafter"/>
</dbReference>
<dbReference type="InterPro" id="IPR036236">
    <property type="entry name" value="Znf_C2H2_sf"/>
</dbReference>
<keyword evidence="3" id="KW-0677">Repeat</keyword>
<feature type="region of interest" description="Disordered" evidence="8">
    <location>
        <begin position="1"/>
        <end position="43"/>
    </location>
</feature>
<keyword evidence="2" id="KW-0479">Metal-binding</keyword>
<dbReference type="PROSITE" id="PS50157">
    <property type="entry name" value="ZINC_FINGER_C2H2_2"/>
    <property type="match status" value="1"/>
</dbReference>
<reference evidence="10" key="1">
    <citation type="submission" date="2022-07" db="EMBL/GenBank/DDBJ databases">
        <title>Phylogenomic reconstructions and comparative analyses of Kickxellomycotina fungi.</title>
        <authorList>
            <person name="Reynolds N.K."/>
            <person name="Stajich J.E."/>
            <person name="Barry K."/>
            <person name="Grigoriev I.V."/>
            <person name="Crous P."/>
            <person name="Smith M.E."/>
        </authorList>
    </citation>
    <scope>NUCLEOTIDE SEQUENCE</scope>
    <source>
        <strain evidence="10">RSA 567</strain>
    </source>
</reference>
<evidence type="ECO:0000256" key="3">
    <source>
        <dbReference type="ARBA" id="ARBA00022737"/>
    </source>
</evidence>
<dbReference type="InterPro" id="IPR043359">
    <property type="entry name" value="GLI-like"/>
</dbReference>
<organism evidence="10 11">
    <name type="scientific">Dimargaris verticillata</name>
    <dbReference type="NCBI Taxonomy" id="2761393"/>
    <lineage>
        <taxon>Eukaryota</taxon>
        <taxon>Fungi</taxon>
        <taxon>Fungi incertae sedis</taxon>
        <taxon>Zoopagomycota</taxon>
        <taxon>Kickxellomycotina</taxon>
        <taxon>Dimargaritomycetes</taxon>
        <taxon>Dimargaritales</taxon>
        <taxon>Dimargaritaceae</taxon>
        <taxon>Dimargaris</taxon>
    </lineage>
</organism>
<comment type="caution">
    <text evidence="10">The sequence shown here is derived from an EMBL/GenBank/DDBJ whole genome shotgun (WGS) entry which is preliminary data.</text>
</comment>
<keyword evidence="6" id="KW-0539">Nucleus</keyword>
<evidence type="ECO:0000313" key="10">
    <source>
        <dbReference type="EMBL" id="KAJ1985029.1"/>
    </source>
</evidence>
<dbReference type="InterPro" id="IPR013087">
    <property type="entry name" value="Znf_C2H2_type"/>
</dbReference>
<sequence length="324" mass="35573">MDPPAITPTSNPDDESLQVLAGGVVTTGGADQSTSQRPASPVAAGTGHSCAWDECHLEFSTVTDLSTHLENEHVPTGQRVYTCEWRGCPRRGIRQQTRFALLAHLRRHTGARPYRCQVPNCGKEYKRADALNKHYLSHGLSAPPDTPADLPDSTESDGDSLLADRNGGTLLAAGGRTLQAIPGTESLSPLVPPARRGRPKRKDLDADEGPSKGSTRGKRGKDPLGSEILDITAAALNLNYDEKVHKAIAVDYSCRQTKEHLQYLKEEFEDLTAWYQYLTHRSRSLKLKRKVFLDVYMEQQSQPSSTQLQLALDGPLFLSDSDEC</sequence>
<feature type="compositionally biased region" description="Low complexity" evidence="8">
    <location>
        <begin position="167"/>
        <end position="178"/>
    </location>
</feature>
<comment type="subcellular location">
    <subcellularLocation>
        <location evidence="1">Nucleus</location>
    </subcellularLocation>
</comment>
<dbReference type="EMBL" id="JANBQB010000006">
    <property type="protein sequence ID" value="KAJ1985029.1"/>
    <property type="molecule type" value="Genomic_DNA"/>
</dbReference>
<proteinExistence type="predicted"/>
<dbReference type="SUPFAM" id="SSF57667">
    <property type="entry name" value="beta-beta-alpha zinc fingers"/>
    <property type="match status" value="2"/>
</dbReference>
<dbReference type="OrthoDB" id="3214149at2759"/>